<dbReference type="RefSeq" id="WP_123695214.1">
    <property type="nucleotide sequence ID" value="NZ_AP019700.1"/>
</dbReference>
<dbReference type="PANTHER" id="PTHR47017">
    <property type="entry name" value="ACYL-COA"/>
    <property type="match status" value="1"/>
</dbReference>
<accession>A0A3N1KVP5</accession>
<dbReference type="EMBL" id="RJKX01000018">
    <property type="protein sequence ID" value="ROP81385.1"/>
    <property type="molecule type" value="Genomic_DNA"/>
</dbReference>
<reference evidence="1 2" key="1">
    <citation type="submission" date="2018-11" db="EMBL/GenBank/DDBJ databases">
        <title>Genomic Encyclopedia of Type Strains, Phase IV (KMG-IV): sequencing the most valuable type-strain genomes for metagenomic binning, comparative biology and taxonomic classification.</title>
        <authorList>
            <person name="Goeker M."/>
        </authorList>
    </citation>
    <scope>NUCLEOTIDE SEQUENCE [LARGE SCALE GENOMIC DNA]</scope>
    <source>
        <strain evidence="1 2">DSM 5900</strain>
    </source>
</reference>
<dbReference type="PANTHER" id="PTHR47017:SF1">
    <property type="entry name" value="ACYL-COA"/>
    <property type="match status" value="1"/>
</dbReference>
<gene>
    <name evidence="1" type="ORF">EDC65_5243</name>
</gene>
<protein>
    <submittedName>
        <fullName evidence="1">Uncharacterized protein</fullName>
    </submittedName>
</protein>
<dbReference type="Proteomes" id="UP000278222">
    <property type="component" value="Unassembled WGS sequence"/>
</dbReference>
<organism evidence="1 2">
    <name type="scientific">Stella humosa</name>
    <dbReference type="NCBI Taxonomy" id="94"/>
    <lineage>
        <taxon>Bacteria</taxon>
        <taxon>Pseudomonadati</taxon>
        <taxon>Pseudomonadota</taxon>
        <taxon>Alphaproteobacteria</taxon>
        <taxon>Rhodospirillales</taxon>
        <taxon>Stellaceae</taxon>
        <taxon>Stella</taxon>
    </lineage>
</organism>
<name>A0A3N1KVP5_9PROT</name>
<evidence type="ECO:0000313" key="1">
    <source>
        <dbReference type="EMBL" id="ROP81385.1"/>
    </source>
</evidence>
<evidence type="ECO:0000313" key="2">
    <source>
        <dbReference type="Proteomes" id="UP000278222"/>
    </source>
</evidence>
<dbReference type="Pfam" id="PF04339">
    <property type="entry name" value="FemAB_like"/>
    <property type="match status" value="1"/>
</dbReference>
<comment type="caution">
    <text evidence="1">The sequence shown here is derived from an EMBL/GenBank/DDBJ whole genome shotgun (WGS) entry which is preliminary data.</text>
</comment>
<dbReference type="OrthoDB" id="9776898at2"/>
<dbReference type="Gene3D" id="3.40.630.30">
    <property type="match status" value="1"/>
</dbReference>
<sequence length="378" mass="41668">MRILEGIGEIAAAQWDGCAGADNPFLSHAFLSALEESGSVAADTGWLPRHVVVEDAGGTAIGAAPTYVKGHSYGEYVFDHGWAHAYEQAGGRYYPKLLVAVPFTPVPGPRLLLHPEAAAGTRDQIVDTLIEIARQAGLSSIHVNFAQADECTALAEYGFLHRLGQQFHWNNAGYATFEDFLATLASRKRKQLRKERQAAAAAGITVRALTGSEITRRHWDAFYRFYLATADKKWGNAYLEKDFFVRLGATMGDRVVLVVAERDGRTIAGALNLRGTDTLFGRNWGTLEDLPFLHFECCYYQAIDYAIAHGLKRVEAGAQGVHKIQRGYLPVATHSAHWIADPALRRAVDDFLRRERPAMQQEMAALAEHSPYRQAGEG</sequence>
<dbReference type="InterPro" id="IPR016181">
    <property type="entry name" value="Acyl_CoA_acyltransferase"/>
</dbReference>
<dbReference type="AlphaFoldDB" id="A0A3N1KVP5"/>
<dbReference type="SUPFAM" id="SSF55729">
    <property type="entry name" value="Acyl-CoA N-acyltransferases (Nat)"/>
    <property type="match status" value="1"/>
</dbReference>
<dbReference type="InterPro" id="IPR007434">
    <property type="entry name" value="FemAB-like"/>
</dbReference>
<keyword evidence="2" id="KW-1185">Reference proteome</keyword>
<proteinExistence type="predicted"/>